<keyword evidence="7 8" id="KW-0472">Membrane</keyword>
<feature type="transmembrane region" description="Helical" evidence="8">
    <location>
        <begin position="387"/>
        <end position="404"/>
    </location>
</feature>
<dbReference type="AlphaFoldDB" id="A0A4R4DCU9"/>
<evidence type="ECO:0000313" key="12">
    <source>
        <dbReference type="Proteomes" id="UP000295023"/>
    </source>
</evidence>
<protein>
    <submittedName>
        <fullName evidence="11">Lipoprotein-releasing ABC transporter permease subunit</fullName>
    </submittedName>
</protein>
<comment type="similarity">
    <text evidence="2">Belongs to the ABC-4 integral membrane protein family. LolC/E subfamily.</text>
</comment>
<feature type="transmembrane region" description="Helical" evidence="8">
    <location>
        <begin position="27"/>
        <end position="53"/>
    </location>
</feature>
<organism evidence="11 12">
    <name type="scientific">Roseicella aquatilis</name>
    <dbReference type="NCBI Taxonomy" id="2527868"/>
    <lineage>
        <taxon>Bacteria</taxon>
        <taxon>Pseudomonadati</taxon>
        <taxon>Pseudomonadota</taxon>
        <taxon>Alphaproteobacteria</taxon>
        <taxon>Acetobacterales</taxon>
        <taxon>Roseomonadaceae</taxon>
        <taxon>Roseicella</taxon>
    </lineage>
</organism>
<dbReference type="Proteomes" id="UP000295023">
    <property type="component" value="Unassembled WGS sequence"/>
</dbReference>
<dbReference type="Pfam" id="PF12704">
    <property type="entry name" value="MacB_PCD"/>
    <property type="match status" value="1"/>
</dbReference>
<gene>
    <name evidence="11" type="ORF">EXY23_18600</name>
</gene>
<dbReference type="GO" id="GO:0044874">
    <property type="term" value="P:lipoprotein localization to outer membrane"/>
    <property type="evidence" value="ECO:0007669"/>
    <property type="project" value="TreeGrafter"/>
</dbReference>
<evidence type="ECO:0000256" key="5">
    <source>
        <dbReference type="ARBA" id="ARBA00022692"/>
    </source>
</evidence>
<evidence type="ECO:0000256" key="8">
    <source>
        <dbReference type="SAM" id="Phobius"/>
    </source>
</evidence>
<dbReference type="PANTHER" id="PTHR30489:SF0">
    <property type="entry name" value="LIPOPROTEIN-RELEASING SYSTEM TRANSMEMBRANE PROTEIN LOLE"/>
    <property type="match status" value="1"/>
</dbReference>
<feature type="domain" description="MacB-like periplasmic core" evidence="10">
    <location>
        <begin position="35"/>
        <end position="249"/>
    </location>
</feature>
<keyword evidence="11" id="KW-0449">Lipoprotein</keyword>
<dbReference type="InterPro" id="IPR025857">
    <property type="entry name" value="MacB_PCD"/>
</dbReference>
<dbReference type="GO" id="GO:0042953">
    <property type="term" value="P:lipoprotein transport"/>
    <property type="evidence" value="ECO:0007669"/>
    <property type="project" value="InterPro"/>
</dbReference>
<dbReference type="Pfam" id="PF02687">
    <property type="entry name" value="FtsX"/>
    <property type="match status" value="1"/>
</dbReference>
<evidence type="ECO:0000259" key="9">
    <source>
        <dbReference type="Pfam" id="PF02687"/>
    </source>
</evidence>
<feature type="transmembrane region" description="Helical" evidence="8">
    <location>
        <begin position="322"/>
        <end position="348"/>
    </location>
</feature>
<comment type="subcellular location">
    <subcellularLocation>
        <location evidence="1">Cell membrane</location>
        <topology evidence="1">Multi-pass membrane protein</topology>
    </subcellularLocation>
</comment>
<feature type="transmembrane region" description="Helical" evidence="8">
    <location>
        <begin position="278"/>
        <end position="302"/>
    </location>
</feature>
<evidence type="ECO:0000259" key="10">
    <source>
        <dbReference type="Pfam" id="PF12704"/>
    </source>
</evidence>
<dbReference type="PANTHER" id="PTHR30489">
    <property type="entry name" value="LIPOPROTEIN-RELEASING SYSTEM TRANSMEMBRANE PROTEIN LOLE"/>
    <property type="match status" value="1"/>
</dbReference>
<feature type="domain" description="ABC3 transporter permease C-terminal" evidence="9">
    <location>
        <begin position="281"/>
        <end position="414"/>
    </location>
</feature>
<reference evidence="11 12" key="1">
    <citation type="submission" date="2019-03" db="EMBL/GenBank/DDBJ databases">
        <title>Paracraurococcus aquatilis NE82 genome sequence.</title>
        <authorList>
            <person name="Zhao Y."/>
            <person name="Du Z."/>
        </authorList>
    </citation>
    <scope>NUCLEOTIDE SEQUENCE [LARGE SCALE GENOMIC DNA]</scope>
    <source>
        <strain evidence="11 12">NE82</strain>
    </source>
</reference>
<keyword evidence="12" id="KW-1185">Reference proteome</keyword>
<evidence type="ECO:0000256" key="6">
    <source>
        <dbReference type="ARBA" id="ARBA00022989"/>
    </source>
</evidence>
<evidence type="ECO:0000256" key="3">
    <source>
        <dbReference type="ARBA" id="ARBA00022448"/>
    </source>
</evidence>
<proteinExistence type="inferred from homology"/>
<dbReference type="GO" id="GO:0098797">
    <property type="term" value="C:plasma membrane protein complex"/>
    <property type="evidence" value="ECO:0007669"/>
    <property type="project" value="TreeGrafter"/>
</dbReference>
<dbReference type="EMBL" id="SKBM01000020">
    <property type="protein sequence ID" value="TCZ57155.1"/>
    <property type="molecule type" value="Genomic_DNA"/>
</dbReference>
<evidence type="ECO:0000313" key="11">
    <source>
        <dbReference type="EMBL" id="TCZ57155.1"/>
    </source>
</evidence>
<name>A0A4R4DCU9_9PROT</name>
<dbReference type="RefSeq" id="WP_132292904.1">
    <property type="nucleotide sequence ID" value="NZ_SKBM01000020.1"/>
</dbReference>
<accession>A0A4R4DCU9</accession>
<sequence length="421" mass="44369">MAEARAFGPFERAVAARYLLARKGERFVSVIAGFSLVGIALGVGTLIVVLSVMGGFRQELLGRILGLNGHLGVTAVQGTLTDYDALAARIRALPQVAQAAPVVEGQVLLTTDAGASAGGLVRGIAPEELRARGIIADNIEAGSLAQFGGEDAIVIGTGLARTLDIGVGDRLTVVSPQGRVTVFGTVPRLRAYRVVALFEVGMQEYDSGFVFLPLPAAQLFFQMPRAASQIEVHLRNAGDSAAAAAAIRQALSDRAIRIADWQDANSSFFALVQVQRNVMFLILTLIILVAAFNIVSSLTMLVKDKGRDIAILRTMGAGRGAILRIFLLCGAAVGGVGTLAGFGLGLLFCANIESIRQGLMRVTGTTVFDPNVYFLTRIPAVVDPLEVAQVVGLGLLLSLLATLLPSWRAARLDPVEALRDE</sequence>
<dbReference type="OrthoDB" id="9808461at2"/>
<evidence type="ECO:0000256" key="1">
    <source>
        <dbReference type="ARBA" id="ARBA00004651"/>
    </source>
</evidence>
<keyword evidence="5 8" id="KW-0812">Transmembrane</keyword>
<dbReference type="InterPro" id="IPR051447">
    <property type="entry name" value="Lipoprotein-release_system"/>
</dbReference>
<dbReference type="InterPro" id="IPR011925">
    <property type="entry name" value="LolCE_TM"/>
</dbReference>
<keyword evidence="4" id="KW-1003">Cell membrane</keyword>
<dbReference type="NCBIfam" id="TIGR02212">
    <property type="entry name" value="lolCE"/>
    <property type="match status" value="1"/>
</dbReference>
<dbReference type="InterPro" id="IPR003838">
    <property type="entry name" value="ABC3_permease_C"/>
</dbReference>
<evidence type="ECO:0000256" key="2">
    <source>
        <dbReference type="ARBA" id="ARBA00005236"/>
    </source>
</evidence>
<comment type="caution">
    <text evidence="11">The sequence shown here is derived from an EMBL/GenBank/DDBJ whole genome shotgun (WGS) entry which is preliminary data.</text>
</comment>
<keyword evidence="3" id="KW-0813">Transport</keyword>
<evidence type="ECO:0000256" key="4">
    <source>
        <dbReference type="ARBA" id="ARBA00022475"/>
    </source>
</evidence>
<evidence type="ECO:0000256" key="7">
    <source>
        <dbReference type="ARBA" id="ARBA00023136"/>
    </source>
</evidence>
<keyword evidence="6 8" id="KW-1133">Transmembrane helix</keyword>